<dbReference type="Proteomes" id="UP000452235">
    <property type="component" value="Unassembled WGS sequence"/>
</dbReference>
<dbReference type="Gene3D" id="2.60.120.260">
    <property type="entry name" value="Galactose-binding domain-like"/>
    <property type="match status" value="1"/>
</dbReference>
<evidence type="ECO:0000313" key="8">
    <source>
        <dbReference type="Proteomes" id="UP000452235"/>
    </source>
</evidence>
<keyword evidence="4" id="KW-0119">Carbohydrate metabolism</keyword>
<organism evidence="7 8">
    <name type="scientific">Aspergillus terreus</name>
    <dbReference type="NCBI Taxonomy" id="33178"/>
    <lineage>
        <taxon>Eukaryota</taxon>
        <taxon>Fungi</taxon>
        <taxon>Dikarya</taxon>
        <taxon>Ascomycota</taxon>
        <taxon>Pezizomycotina</taxon>
        <taxon>Eurotiomycetes</taxon>
        <taxon>Eurotiomycetidae</taxon>
        <taxon>Eurotiales</taxon>
        <taxon>Aspergillaceae</taxon>
        <taxon>Aspergillus</taxon>
        <taxon>Aspergillus subgen. Circumdati</taxon>
    </lineage>
</organism>
<dbReference type="PANTHER" id="PTHR43772">
    <property type="entry name" value="ENDO-1,4-BETA-XYLANASE"/>
    <property type="match status" value="1"/>
</dbReference>
<proteinExistence type="inferred from homology"/>
<dbReference type="InterPro" id="IPR008979">
    <property type="entry name" value="Galactose-bd-like_sf"/>
</dbReference>
<evidence type="ECO:0000256" key="5">
    <source>
        <dbReference type="ARBA" id="ARBA00023295"/>
    </source>
</evidence>
<dbReference type="EMBL" id="BLJY01000015">
    <property type="protein sequence ID" value="GFF21541.1"/>
    <property type="molecule type" value="Genomic_DNA"/>
</dbReference>
<dbReference type="VEuPathDB" id="FungiDB:ATEG_10072"/>
<keyword evidence="2" id="KW-0732">Signal</keyword>
<comment type="caution">
    <text evidence="7">The sequence shown here is derived from an EMBL/GenBank/DDBJ whole genome shotgun (WGS) entry which is preliminary data.</text>
</comment>
<dbReference type="InterPro" id="IPR052176">
    <property type="entry name" value="Glycosyl_Hydrlase_43_Enz"/>
</dbReference>
<evidence type="ECO:0000256" key="3">
    <source>
        <dbReference type="ARBA" id="ARBA00022801"/>
    </source>
</evidence>
<name>A0A5M3ZD48_ASPTE</name>
<gene>
    <name evidence="7" type="ORF">ATEIFO6365_0015011200</name>
</gene>
<dbReference type="Pfam" id="PF04616">
    <property type="entry name" value="Glyco_hydro_43"/>
    <property type="match status" value="1"/>
</dbReference>
<keyword evidence="8" id="KW-1185">Reference proteome</keyword>
<dbReference type="InterPro" id="IPR005084">
    <property type="entry name" value="CBM6"/>
</dbReference>
<protein>
    <submittedName>
        <fullName evidence="7">Carbohydrate-binding module family 6 protein</fullName>
    </submittedName>
</protein>
<keyword evidence="3 6" id="KW-0378">Hydrolase</keyword>
<comment type="similarity">
    <text evidence="1 6">Belongs to the glycosyl hydrolase 43 family.</text>
</comment>
<evidence type="ECO:0000313" key="7">
    <source>
        <dbReference type="EMBL" id="GFF21541.1"/>
    </source>
</evidence>
<dbReference type="InterPro" id="IPR006710">
    <property type="entry name" value="Glyco_hydro_43"/>
</dbReference>
<dbReference type="CDD" id="cd04084">
    <property type="entry name" value="CBM6_xylanase-like"/>
    <property type="match status" value="1"/>
</dbReference>
<dbReference type="Gene3D" id="2.115.10.20">
    <property type="entry name" value="Glycosyl hydrolase domain, family 43"/>
    <property type="match status" value="1"/>
</dbReference>
<dbReference type="OrthoDB" id="5211809at2759"/>
<evidence type="ECO:0000256" key="4">
    <source>
        <dbReference type="ARBA" id="ARBA00023277"/>
    </source>
</evidence>
<dbReference type="PANTHER" id="PTHR43772:SF2">
    <property type="entry name" value="PUTATIVE (AFU_ORTHOLOGUE AFUA_2G04480)-RELATED"/>
    <property type="match status" value="1"/>
</dbReference>
<dbReference type="AlphaFoldDB" id="A0A5M3ZD48"/>
<dbReference type="GO" id="GO:0030246">
    <property type="term" value="F:carbohydrate binding"/>
    <property type="evidence" value="ECO:0007669"/>
    <property type="project" value="InterPro"/>
</dbReference>
<evidence type="ECO:0000256" key="1">
    <source>
        <dbReference type="ARBA" id="ARBA00009865"/>
    </source>
</evidence>
<dbReference type="GO" id="GO:0005975">
    <property type="term" value="P:carbohydrate metabolic process"/>
    <property type="evidence" value="ECO:0007669"/>
    <property type="project" value="InterPro"/>
</dbReference>
<dbReference type="InterPro" id="IPR006584">
    <property type="entry name" value="Cellulose-bd_IV"/>
</dbReference>
<dbReference type="PROSITE" id="PS51175">
    <property type="entry name" value="CBM6"/>
    <property type="match status" value="1"/>
</dbReference>
<sequence>MASFKILAAPAVLWLSSLLAQPACVKADNPIVQDIYTTDPAPFVYDDRIYLLTGHDEDNATTYDMRDWRLFSSADVVNWQHHGVPMSLSTFEWADLNAWAGQIVPRNNKFYAYVPIRHASTGGMAIGVGVSDNITGPYTDAIGKPLVENSEIDPTVYIDDDGQAYLYWGNPGLWYVTLNEDMISYSGSINKVDLTVEGFGPRRGESTRPTAYEEGPWLYKRGDIYYMVYAANCCSEDIEYATAPSATGPWTYKGIVMPTQGKSFTNHPGVIDFKDHSYFFYHNGALPGGSGYTRSVAVESFVYNSDGTIPEMNMTTEGPEQIGTLDPYVVQEAETIAWSEGIETEVCSEGGLNVAYINNGDYIKVKGVAFGNGAAKFTARVASNTAGGTIELHIDSKTGPVIGSCKVSSTGGWQSWESVECPISGSEGTHDLFLTFVGDGSGSLFNFNWWQFSQ</sequence>
<dbReference type="InterPro" id="IPR023296">
    <property type="entry name" value="Glyco_hydro_beta-prop_sf"/>
</dbReference>
<dbReference type="CDD" id="cd18618">
    <property type="entry name" value="GH43_Xsa43E-like"/>
    <property type="match status" value="1"/>
</dbReference>
<dbReference type="SUPFAM" id="SSF75005">
    <property type="entry name" value="Arabinanase/levansucrase/invertase"/>
    <property type="match status" value="1"/>
</dbReference>
<accession>A0A5M3ZD48</accession>
<reference evidence="7 8" key="1">
    <citation type="submission" date="2020-01" db="EMBL/GenBank/DDBJ databases">
        <title>Aspergillus terreus IFO 6365 whole genome shotgun sequence.</title>
        <authorList>
            <person name="Kanamasa S."/>
            <person name="Takahashi H."/>
        </authorList>
    </citation>
    <scope>NUCLEOTIDE SEQUENCE [LARGE SCALE GENOMIC DNA]</scope>
    <source>
        <strain evidence="7 8">IFO 6365</strain>
    </source>
</reference>
<dbReference type="SMART" id="SM00606">
    <property type="entry name" value="CBD_IV"/>
    <property type="match status" value="1"/>
</dbReference>
<dbReference type="SUPFAM" id="SSF49785">
    <property type="entry name" value="Galactose-binding domain-like"/>
    <property type="match status" value="1"/>
</dbReference>
<dbReference type="Pfam" id="PF03422">
    <property type="entry name" value="CBM_6"/>
    <property type="match status" value="1"/>
</dbReference>
<keyword evidence="5 6" id="KW-0326">Glycosidase</keyword>
<dbReference type="GO" id="GO:0004553">
    <property type="term" value="F:hydrolase activity, hydrolyzing O-glycosyl compounds"/>
    <property type="evidence" value="ECO:0007669"/>
    <property type="project" value="InterPro"/>
</dbReference>
<evidence type="ECO:0000256" key="2">
    <source>
        <dbReference type="ARBA" id="ARBA00022729"/>
    </source>
</evidence>
<evidence type="ECO:0000256" key="6">
    <source>
        <dbReference type="RuleBase" id="RU361187"/>
    </source>
</evidence>